<organism evidence="8 9">
    <name type="scientific">Candidatus Tenderia electrophaga</name>
    <dbReference type="NCBI Taxonomy" id="1748243"/>
    <lineage>
        <taxon>Bacteria</taxon>
        <taxon>Pseudomonadati</taxon>
        <taxon>Pseudomonadota</taxon>
        <taxon>Gammaproteobacteria</taxon>
        <taxon>Candidatus Tenderiales</taxon>
        <taxon>Candidatus Tenderiaceae</taxon>
        <taxon>Candidatus Tenderia</taxon>
    </lineage>
</organism>
<name>A0A0S2TGV7_9GAMM</name>
<comment type="function">
    <text evidence="5">Methylates the class 1 translation termination release factors RF1/PrfA and RF2/PrfB on the glutamine residue of the universally conserved GGQ motif.</text>
</comment>
<evidence type="ECO:0000259" key="7">
    <source>
        <dbReference type="Pfam" id="PF17827"/>
    </source>
</evidence>
<reference evidence="8" key="1">
    <citation type="submission" date="2015-10" db="EMBL/GenBank/DDBJ databases">
        <title>Description of Candidatus Tenderia electrophaga gen. nov, sp. nov., an Uncultivated Electroautotroph from a Biocathode Enrichment.</title>
        <authorList>
            <person name="Eddie B.J."/>
            <person name="Malanoski A.P."/>
            <person name="Wang Z."/>
            <person name="Hall R.J."/>
            <person name="Oh S.D."/>
            <person name="Heiner C."/>
            <person name="Lin B."/>
            <person name="Strycharz-Glaven S.M."/>
        </authorList>
    </citation>
    <scope>NUCLEOTIDE SEQUENCE [LARGE SCALE GENOMIC DNA]</scope>
    <source>
        <strain evidence="8">NRL1</strain>
    </source>
</reference>
<evidence type="ECO:0000256" key="3">
    <source>
        <dbReference type="ARBA" id="ARBA00022691"/>
    </source>
</evidence>
<protein>
    <recommendedName>
        <fullName evidence="5">Release factor glutamine methyltransferase</fullName>
        <shortName evidence="5">RF MTase</shortName>
        <ecNumber evidence="5">2.1.1.297</ecNumber>
    </recommendedName>
    <alternativeName>
        <fullName evidence="5">N5-glutamine methyltransferase PrmC</fullName>
    </alternativeName>
    <alternativeName>
        <fullName evidence="5">Protein-(glutamine-N5) MTase PrmC</fullName>
    </alternativeName>
    <alternativeName>
        <fullName evidence="5">Protein-glutamine N-methyltransferase PrmC</fullName>
    </alternativeName>
</protein>
<dbReference type="InterPro" id="IPR019874">
    <property type="entry name" value="RF_methyltr_PrmC"/>
</dbReference>
<evidence type="ECO:0000259" key="6">
    <source>
        <dbReference type="Pfam" id="PF13847"/>
    </source>
</evidence>
<feature type="binding site" evidence="5">
    <location>
        <position position="137"/>
    </location>
    <ligand>
        <name>S-adenosyl-L-methionine</name>
        <dbReference type="ChEBI" id="CHEBI:59789"/>
    </ligand>
</feature>
<dbReference type="InterPro" id="IPR004556">
    <property type="entry name" value="HemK-like"/>
</dbReference>
<dbReference type="GO" id="GO:0032259">
    <property type="term" value="P:methylation"/>
    <property type="evidence" value="ECO:0007669"/>
    <property type="project" value="UniProtKB-KW"/>
</dbReference>
<comment type="similarity">
    <text evidence="5">Belongs to the protein N5-glutamine methyltransferase family. PrmC subfamily.</text>
</comment>
<dbReference type="Pfam" id="PF13847">
    <property type="entry name" value="Methyltransf_31"/>
    <property type="match status" value="1"/>
</dbReference>
<dbReference type="PANTHER" id="PTHR18895">
    <property type="entry name" value="HEMK METHYLTRANSFERASE"/>
    <property type="match status" value="1"/>
</dbReference>
<feature type="domain" description="Release factor glutamine methyltransferase N-terminal" evidence="7">
    <location>
        <begin position="5"/>
        <end position="69"/>
    </location>
</feature>
<dbReference type="Gene3D" id="3.40.50.150">
    <property type="entry name" value="Vaccinia Virus protein VP39"/>
    <property type="match status" value="1"/>
</dbReference>
<dbReference type="InterPro" id="IPR040758">
    <property type="entry name" value="PrmC_N"/>
</dbReference>
<keyword evidence="1 5" id="KW-0489">Methyltransferase</keyword>
<dbReference type="InterPro" id="IPR029063">
    <property type="entry name" value="SAM-dependent_MTases_sf"/>
</dbReference>
<evidence type="ECO:0000313" key="9">
    <source>
        <dbReference type="Proteomes" id="UP000055136"/>
    </source>
</evidence>
<evidence type="ECO:0000256" key="2">
    <source>
        <dbReference type="ARBA" id="ARBA00022679"/>
    </source>
</evidence>
<dbReference type="InterPro" id="IPR050320">
    <property type="entry name" value="N5-glutamine_MTase"/>
</dbReference>
<evidence type="ECO:0000256" key="1">
    <source>
        <dbReference type="ARBA" id="ARBA00022603"/>
    </source>
</evidence>
<dbReference type="STRING" id="1748243.Tel_15165"/>
<dbReference type="GO" id="GO:0003676">
    <property type="term" value="F:nucleic acid binding"/>
    <property type="evidence" value="ECO:0007669"/>
    <property type="project" value="InterPro"/>
</dbReference>
<dbReference type="GO" id="GO:0102559">
    <property type="term" value="F:peptide chain release factor N(5)-glutamine methyltransferase activity"/>
    <property type="evidence" value="ECO:0007669"/>
    <property type="project" value="UniProtKB-EC"/>
</dbReference>
<dbReference type="AlphaFoldDB" id="A0A0S2TGV7"/>
<dbReference type="InterPro" id="IPR002052">
    <property type="entry name" value="DNA_methylase_N6_adenine_CS"/>
</dbReference>
<dbReference type="PROSITE" id="PS00092">
    <property type="entry name" value="N6_MTASE"/>
    <property type="match status" value="1"/>
</dbReference>
<feature type="binding site" evidence="5">
    <location>
        <begin position="181"/>
        <end position="184"/>
    </location>
    <ligand>
        <name>substrate</name>
    </ligand>
</feature>
<dbReference type="FunFam" id="3.40.50.150:FF:000053">
    <property type="entry name" value="Release factor glutamine methyltransferase"/>
    <property type="match status" value="1"/>
</dbReference>
<dbReference type="EMBL" id="CP013099">
    <property type="protein sequence ID" value="ALP54378.1"/>
    <property type="molecule type" value="Genomic_DNA"/>
</dbReference>
<sequence>MPSIAQVLAEAKTRIDTLDAEALLAHVLDKERSYLRAWPERDVAATPLSEFRNLVARRDRGEPLAYLTGWREFWSLRLQVSPATLIPRPDTEVLVEQALQLIPPHADWRIADLGTGAGAIALAIANERRRCRVVATDICPQALHIAQANAHRLGIDNVEFRQGDWHAALHATERFQLIASNPPYVEAHDRHLQDDGLPYEPLQALSPGVDGLAAMRIIVAQVGHHLRAPGWLLLEHGYDQGEAVRALLARHGYTEVNSRRDWGDNERITAGRRPA</sequence>
<dbReference type="InterPro" id="IPR025714">
    <property type="entry name" value="Methyltranfer_dom"/>
</dbReference>
<keyword evidence="2 5" id="KW-0808">Transferase</keyword>
<dbReference type="NCBIfam" id="TIGR03534">
    <property type="entry name" value="RF_mod_PrmC"/>
    <property type="match status" value="1"/>
</dbReference>
<evidence type="ECO:0000256" key="4">
    <source>
        <dbReference type="ARBA" id="ARBA00048391"/>
    </source>
</evidence>
<dbReference type="Proteomes" id="UP000055136">
    <property type="component" value="Chromosome"/>
</dbReference>
<feature type="domain" description="Methyltransferase" evidence="6">
    <location>
        <begin position="106"/>
        <end position="181"/>
    </location>
</feature>
<dbReference type="PANTHER" id="PTHR18895:SF74">
    <property type="entry name" value="MTRF1L RELEASE FACTOR GLUTAMINE METHYLTRANSFERASE"/>
    <property type="match status" value="1"/>
</dbReference>
<dbReference type="HAMAP" id="MF_02126">
    <property type="entry name" value="RF_methyltr_PrmC"/>
    <property type="match status" value="1"/>
</dbReference>
<dbReference type="SUPFAM" id="SSF53335">
    <property type="entry name" value="S-adenosyl-L-methionine-dependent methyltransferases"/>
    <property type="match status" value="1"/>
</dbReference>
<dbReference type="EC" id="2.1.1.297" evidence="5"/>
<feature type="binding site" evidence="5">
    <location>
        <begin position="114"/>
        <end position="118"/>
    </location>
    <ligand>
        <name>S-adenosyl-L-methionine</name>
        <dbReference type="ChEBI" id="CHEBI:59789"/>
    </ligand>
</feature>
<gene>
    <name evidence="5" type="primary">prmC</name>
    <name evidence="8" type="ORF">Tel_15165</name>
</gene>
<proteinExistence type="inferred from homology"/>
<accession>A0A0S2TGV7</accession>
<evidence type="ECO:0000256" key="5">
    <source>
        <dbReference type="HAMAP-Rule" id="MF_02126"/>
    </source>
</evidence>
<feature type="binding site" evidence="5">
    <location>
        <position position="165"/>
    </location>
    <ligand>
        <name>S-adenosyl-L-methionine</name>
        <dbReference type="ChEBI" id="CHEBI:59789"/>
    </ligand>
</feature>
<dbReference type="CDD" id="cd02440">
    <property type="entry name" value="AdoMet_MTases"/>
    <property type="match status" value="1"/>
</dbReference>
<comment type="catalytic activity">
    <reaction evidence="4 5">
        <text>L-glutaminyl-[peptide chain release factor] + S-adenosyl-L-methionine = N(5)-methyl-L-glutaminyl-[peptide chain release factor] + S-adenosyl-L-homocysteine + H(+)</text>
        <dbReference type="Rhea" id="RHEA:42896"/>
        <dbReference type="Rhea" id="RHEA-COMP:10271"/>
        <dbReference type="Rhea" id="RHEA-COMP:10272"/>
        <dbReference type="ChEBI" id="CHEBI:15378"/>
        <dbReference type="ChEBI" id="CHEBI:30011"/>
        <dbReference type="ChEBI" id="CHEBI:57856"/>
        <dbReference type="ChEBI" id="CHEBI:59789"/>
        <dbReference type="ChEBI" id="CHEBI:61891"/>
        <dbReference type="EC" id="2.1.1.297"/>
    </reaction>
</comment>
<keyword evidence="3 5" id="KW-0949">S-adenosyl-L-methionine</keyword>
<feature type="binding site" evidence="5">
    <location>
        <position position="181"/>
    </location>
    <ligand>
        <name>S-adenosyl-L-methionine</name>
        <dbReference type="ChEBI" id="CHEBI:59789"/>
    </ligand>
</feature>
<evidence type="ECO:0000313" key="8">
    <source>
        <dbReference type="EMBL" id="ALP54378.1"/>
    </source>
</evidence>
<dbReference type="Gene3D" id="1.10.8.10">
    <property type="entry name" value="DNA helicase RuvA subunit, C-terminal domain"/>
    <property type="match status" value="1"/>
</dbReference>
<dbReference type="Pfam" id="PF17827">
    <property type="entry name" value="PrmC_N"/>
    <property type="match status" value="1"/>
</dbReference>
<keyword evidence="9" id="KW-1185">Reference proteome</keyword>
<dbReference type="KEGG" id="tee:Tel_15165"/>
<dbReference type="NCBIfam" id="TIGR00536">
    <property type="entry name" value="hemK_fam"/>
    <property type="match status" value="1"/>
</dbReference>